<dbReference type="PANTHER" id="PTHR47893">
    <property type="entry name" value="REGULATORY PROTEIN PCHR"/>
    <property type="match status" value="1"/>
</dbReference>
<dbReference type="Proteomes" id="UP000277294">
    <property type="component" value="Unassembled WGS sequence"/>
</dbReference>
<dbReference type="Pfam" id="PF12833">
    <property type="entry name" value="HTH_18"/>
    <property type="match status" value="1"/>
</dbReference>
<keyword evidence="2" id="KW-0804">Transcription</keyword>
<protein>
    <submittedName>
        <fullName evidence="4">Regulatory protein PchR</fullName>
    </submittedName>
</protein>
<dbReference type="InterPro" id="IPR018060">
    <property type="entry name" value="HTH_AraC"/>
</dbReference>
<dbReference type="SMART" id="SM00342">
    <property type="entry name" value="HTH_ARAC"/>
    <property type="match status" value="1"/>
</dbReference>
<evidence type="ECO:0000313" key="5">
    <source>
        <dbReference type="Proteomes" id="UP000277294"/>
    </source>
</evidence>
<evidence type="ECO:0000256" key="2">
    <source>
        <dbReference type="ARBA" id="ARBA00023163"/>
    </source>
</evidence>
<dbReference type="EMBL" id="UWPJ01000026">
    <property type="protein sequence ID" value="VCU71394.1"/>
    <property type="molecule type" value="Genomic_DNA"/>
</dbReference>
<dbReference type="GO" id="GO:0043565">
    <property type="term" value="F:sequence-specific DNA binding"/>
    <property type="evidence" value="ECO:0007669"/>
    <property type="project" value="InterPro"/>
</dbReference>
<dbReference type="GO" id="GO:0003700">
    <property type="term" value="F:DNA-binding transcription factor activity"/>
    <property type="evidence" value="ECO:0007669"/>
    <property type="project" value="InterPro"/>
</dbReference>
<feature type="domain" description="HTH araC/xylS-type" evidence="3">
    <location>
        <begin position="196"/>
        <end position="292"/>
    </location>
</feature>
<dbReference type="PROSITE" id="PS01124">
    <property type="entry name" value="HTH_ARAC_FAMILY_2"/>
    <property type="match status" value="1"/>
</dbReference>
<keyword evidence="5" id="KW-1185">Reference proteome</keyword>
<reference evidence="4 5" key="1">
    <citation type="submission" date="2018-10" db="EMBL/GenBank/DDBJ databases">
        <authorList>
            <person name="Criscuolo A."/>
        </authorList>
    </citation>
    <scope>NUCLEOTIDE SEQUENCE [LARGE SCALE GENOMIC DNA]</scope>
    <source>
        <strain evidence="4">DnA1</strain>
    </source>
</reference>
<dbReference type="AlphaFoldDB" id="A0A3P4B524"/>
<dbReference type="PANTHER" id="PTHR47893:SF1">
    <property type="entry name" value="REGULATORY PROTEIN PCHR"/>
    <property type="match status" value="1"/>
</dbReference>
<accession>A0A3P4B524</accession>
<proteinExistence type="predicted"/>
<gene>
    <name evidence="4" type="primary">pchR_1</name>
    <name evidence="4" type="ORF">PIGHUM_03478</name>
</gene>
<evidence type="ECO:0000259" key="3">
    <source>
        <dbReference type="PROSITE" id="PS01124"/>
    </source>
</evidence>
<sequence>MQMTAPVPEQWHVPAVTASLSISGGILRADRDQAITEHNEAGLKLVLLLGGELRYSMQRHRSMGIKGPAVHLSLSRSPFTVSHSFHAATPLQYVAVRMPEEVLQEGLDVDIGLHARQRGRGADTPFFLDRQANRILQALGRQLLACPLRGNLRDLYLAGKALELTSSVLAGLELATAGTAQGDALTLSPRQLEALHEARALLLEQLSEPPGLAALGRQVGLNVTTLTRGFRTLFGCSVYQFVRDQRLELAYRMLAAGRCSVAHAASAAGYSDSHFSKAFQKRFGIAPRGLRR</sequence>
<organism evidence="4 5">
    <name type="scientific">Pigmentiphaga humi</name>
    <dbReference type="NCBI Taxonomy" id="2478468"/>
    <lineage>
        <taxon>Bacteria</taxon>
        <taxon>Pseudomonadati</taxon>
        <taxon>Pseudomonadota</taxon>
        <taxon>Betaproteobacteria</taxon>
        <taxon>Burkholderiales</taxon>
        <taxon>Alcaligenaceae</taxon>
        <taxon>Pigmentiphaga</taxon>
    </lineage>
</organism>
<keyword evidence="1" id="KW-0805">Transcription regulation</keyword>
<dbReference type="RefSeq" id="WP_124080903.1">
    <property type="nucleotide sequence ID" value="NZ_UWPJ01000026.1"/>
</dbReference>
<evidence type="ECO:0000313" key="4">
    <source>
        <dbReference type="EMBL" id="VCU71394.1"/>
    </source>
</evidence>
<dbReference type="Gene3D" id="1.10.10.60">
    <property type="entry name" value="Homeodomain-like"/>
    <property type="match status" value="1"/>
</dbReference>
<name>A0A3P4B524_9BURK</name>
<dbReference type="InterPro" id="IPR009057">
    <property type="entry name" value="Homeodomain-like_sf"/>
</dbReference>
<evidence type="ECO:0000256" key="1">
    <source>
        <dbReference type="ARBA" id="ARBA00023015"/>
    </source>
</evidence>
<dbReference type="InterPro" id="IPR053142">
    <property type="entry name" value="PchR_regulatory_protein"/>
</dbReference>
<dbReference type="SUPFAM" id="SSF46689">
    <property type="entry name" value="Homeodomain-like"/>
    <property type="match status" value="2"/>
</dbReference>
<dbReference type="OrthoDB" id="9816344at2"/>